<sequence length="109" mass="12203">MTKLTKSSDTSLVTFVDGNGCLEGSAYVDENTAERLECYRDRSLSELLEMLVRAEENLARHLVRSGYDPATIKRNDIEWMSREVADDGIIDYDEAAYALWSANALDASC</sequence>
<dbReference type="RefSeq" id="WP_100078597.1">
    <property type="nucleotide sequence ID" value="NZ_NQVN01000001.1"/>
</dbReference>
<protein>
    <submittedName>
        <fullName evidence="1">Uncharacterized protein</fullName>
    </submittedName>
</protein>
<organism evidence="1 2">
    <name type="scientific">Pleomorphomonas carboxyditropha</name>
    <dbReference type="NCBI Taxonomy" id="2023338"/>
    <lineage>
        <taxon>Bacteria</taxon>
        <taxon>Pseudomonadati</taxon>
        <taxon>Pseudomonadota</taxon>
        <taxon>Alphaproteobacteria</taxon>
        <taxon>Hyphomicrobiales</taxon>
        <taxon>Pleomorphomonadaceae</taxon>
        <taxon>Pleomorphomonas</taxon>
    </lineage>
</organism>
<accession>A0A2G9X278</accession>
<name>A0A2G9X278_9HYPH</name>
<keyword evidence="2" id="KW-1185">Reference proteome</keyword>
<gene>
    <name evidence="1" type="ORF">CJ014_00690</name>
</gene>
<dbReference type="AlphaFoldDB" id="A0A2G9X278"/>
<dbReference type="EMBL" id="NQVN01000001">
    <property type="protein sequence ID" value="PIP00653.1"/>
    <property type="molecule type" value="Genomic_DNA"/>
</dbReference>
<reference evidence="1 2" key="1">
    <citation type="submission" date="2017-08" db="EMBL/GenBank/DDBJ databases">
        <title>Pleomorphomonas carboxidotrophicus sp. nov., a new mesophilic hydrogenogenic carboxidotroph.</title>
        <authorList>
            <person name="Esquivel-Elizondo S."/>
            <person name="Krajmalnik-Brown R."/>
            <person name="Maldonado J."/>
        </authorList>
    </citation>
    <scope>NUCLEOTIDE SEQUENCE [LARGE SCALE GENOMIC DNA]</scope>
    <source>
        <strain evidence="1 2">SVCO-16</strain>
    </source>
</reference>
<evidence type="ECO:0000313" key="1">
    <source>
        <dbReference type="EMBL" id="PIP00653.1"/>
    </source>
</evidence>
<proteinExistence type="predicted"/>
<comment type="caution">
    <text evidence="1">The sequence shown here is derived from an EMBL/GenBank/DDBJ whole genome shotgun (WGS) entry which is preliminary data.</text>
</comment>
<dbReference type="Proteomes" id="UP000231070">
    <property type="component" value="Unassembled WGS sequence"/>
</dbReference>
<evidence type="ECO:0000313" key="2">
    <source>
        <dbReference type="Proteomes" id="UP000231070"/>
    </source>
</evidence>